<feature type="region of interest" description="Disordered" evidence="7">
    <location>
        <begin position="1"/>
        <end position="82"/>
    </location>
</feature>
<keyword evidence="10" id="KW-1185">Reference proteome</keyword>
<feature type="binding site" evidence="6">
    <location>
        <position position="283"/>
    </location>
    <ligand>
        <name>ATP</name>
        <dbReference type="ChEBI" id="CHEBI:30616"/>
    </ligand>
</feature>
<feature type="compositionally biased region" description="Low complexity" evidence="7">
    <location>
        <begin position="191"/>
        <end position="209"/>
    </location>
</feature>
<feature type="domain" description="Protein kinase" evidence="8">
    <location>
        <begin position="256"/>
        <end position="580"/>
    </location>
</feature>
<dbReference type="EMBL" id="BRXW01000368">
    <property type="protein sequence ID" value="GMH48611.1"/>
    <property type="molecule type" value="Genomic_DNA"/>
</dbReference>
<dbReference type="PROSITE" id="PS00108">
    <property type="entry name" value="PROTEIN_KINASE_ST"/>
    <property type="match status" value="1"/>
</dbReference>
<comment type="caution">
    <text evidence="9">The sequence shown here is derived from an EMBL/GenBank/DDBJ whole genome shotgun (WGS) entry which is preliminary data.</text>
</comment>
<reference evidence="10" key="1">
    <citation type="journal article" date="2023" name="Commun. Biol.">
        <title>Genome analysis of Parmales, the sister group of diatoms, reveals the evolutionary specialization of diatoms from phago-mixotrophs to photoautotrophs.</title>
        <authorList>
            <person name="Ban H."/>
            <person name="Sato S."/>
            <person name="Yoshikawa S."/>
            <person name="Yamada K."/>
            <person name="Nakamura Y."/>
            <person name="Ichinomiya M."/>
            <person name="Sato N."/>
            <person name="Blanc-Mathieu R."/>
            <person name="Endo H."/>
            <person name="Kuwata A."/>
            <person name="Ogata H."/>
        </authorList>
    </citation>
    <scope>NUCLEOTIDE SEQUENCE [LARGE SCALE GENOMIC DNA]</scope>
    <source>
        <strain evidence="10">NIES 3700</strain>
    </source>
</reference>
<feature type="region of interest" description="Disordered" evidence="7">
    <location>
        <begin position="96"/>
        <end position="230"/>
    </location>
</feature>
<dbReference type="InterPro" id="IPR011009">
    <property type="entry name" value="Kinase-like_dom_sf"/>
</dbReference>
<organism evidence="9 10">
    <name type="scientific">Triparma laevis f. longispina</name>
    <dbReference type="NCBI Taxonomy" id="1714387"/>
    <lineage>
        <taxon>Eukaryota</taxon>
        <taxon>Sar</taxon>
        <taxon>Stramenopiles</taxon>
        <taxon>Ochrophyta</taxon>
        <taxon>Bolidophyceae</taxon>
        <taxon>Parmales</taxon>
        <taxon>Triparmaceae</taxon>
        <taxon>Triparma</taxon>
    </lineage>
</organism>
<evidence type="ECO:0000256" key="1">
    <source>
        <dbReference type="ARBA" id="ARBA00022527"/>
    </source>
</evidence>
<dbReference type="SMART" id="SM00220">
    <property type="entry name" value="S_TKc"/>
    <property type="match status" value="1"/>
</dbReference>
<protein>
    <recommendedName>
        <fullName evidence="8">Protein kinase domain-containing protein</fullName>
    </recommendedName>
</protein>
<evidence type="ECO:0000256" key="3">
    <source>
        <dbReference type="ARBA" id="ARBA00022741"/>
    </source>
</evidence>
<evidence type="ECO:0000259" key="8">
    <source>
        <dbReference type="PROSITE" id="PS50011"/>
    </source>
</evidence>
<dbReference type="Proteomes" id="UP001165122">
    <property type="component" value="Unassembled WGS sequence"/>
</dbReference>
<proteinExistence type="predicted"/>
<dbReference type="InterPro" id="IPR017441">
    <property type="entry name" value="Protein_kinase_ATP_BS"/>
</dbReference>
<feature type="compositionally biased region" description="Polar residues" evidence="7">
    <location>
        <begin position="178"/>
        <end position="190"/>
    </location>
</feature>
<evidence type="ECO:0000313" key="10">
    <source>
        <dbReference type="Proteomes" id="UP001165122"/>
    </source>
</evidence>
<evidence type="ECO:0000256" key="5">
    <source>
        <dbReference type="ARBA" id="ARBA00022840"/>
    </source>
</evidence>
<feature type="compositionally biased region" description="Low complexity" evidence="7">
    <location>
        <begin position="23"/>
        <end position="35"/>
    </location>
</feature>
<dbReference type="InterPro" id="IPR000719">
    <property type="entry name" value="Prot_kinase_dom"/>
</dbReference>
<keyword evidence="3 6" id="KW-0547">Nucleotide-binding</keyword>
<keyword evidence="5 6" id="KW-0067">ATP-binding</keyword>
<feature type="compositionally biased region" description="Low complexity" evidence="7">
    <location>
        <begin position="102"/>
        <end position="123"/>
    </location>
</feature>
<dbReference type="PANTHER" id="PTHR44329">
    <property type="entry name" value="SERINE/THREONINE-PROTEIN KINASE TNNI3K-RELATED"/>
    <property type="match status" value="1"/>
</dbReference>
<keyword evidence="2" id="KW-0808">Transferase</keyword>
<gene>
    <name evidence="9" type="ORF">TrLO_g3471</name>
</gene>
<evidence type="ECO:0000313" key="9">
    <source>
        <dbReference type="EMBL" id="GMH48611.1"/>
    </source>
</evidence>
<dbReference type="Pfam" id="PF07714">
    <property type="entry name" value="PK_Tyr_Ser-Thr"/>
    <property type="match status" value="1"/>
</dbReference>
<dbReference type="SUPFAM" id="SSF56112">
    <property type="entry name" value="Protein kinase-like (PK-like)"/>
    <property type="match status" value="1"/>
</dbReference>
<dbReference type="GO" id="GO:0005524">
    <property type="term" value="F:ATP binding"/>
    <property type="evidence" value="ECO:0007669"/>
    <property type="project" value="UniProtKB-UniRule"/>
</dbReference>
<dbReference type="GO" id="GO:0004674">
    <property type="term" value="F:protein serine/threonine kinase activity"/>
    <property type="evidence" value="ECO:0007669"/>
    <property type="project" value="UniProtKB-KW"/>
</dbReference>
<dbReference type="InterPro" id="IPR051681">
    <property type="entry name" value="Ser/Thr_Kinases-Pseudokinases"/>
</dbReference>
<dbReference type="InterPro" id="IPR008271">
    <property type="entry name" value="Ser/Thr_kinase_AS"/>
</dbReference>
<dbReference type="Gene3D" id="1.10.510.10">
    <property type="entry name" value="Transferase(Phosphotransferase) domain 1"/>
    <property type="match status" value="2"/>
</dbReference>
<sequence length="599" mass="65464">MAALPSLDSAISSGGSRDRSSSRDSSSSPRKSLSPMRAGRRLVSTIVRTLSGGATDPNGSFNSNDEHSVNSSNSSSSFKEQMRARQNLLHSLLVNPKSTDLRSPSAPSSTNSSPHSSPRSSSRINLRIFRGDQANNVIGYAPTSPGGTRRERDQLHPSPRTAGRRSDLVKGYYDSDESGSFSAQSSHRSLVSTVTGGSSTTGTTSSSSGRGFERTNSSKSSDNSSGSGSEKAHSMYIKDFSFEIDLTELKFVKDSEGSNRIIGEGNFAKIHLASWNGTPCAVKRMSAKQAGRMALEKFQGEIALMMGMRHPNIVQIYGGCWPQEEGPRSATNLFTTCIVMEHCAHGSLFDVVQRHGLEIPWYSPDEHTGENVEVDAMLAAVAKAANSKSGGGRFSPSVVKDSFLQRDTNLQFKFDWCRQIARGMAYLHSAKNPIMHRDLKCSNVLVSKGYQMKISDFGESRRRQKPTSLDIAEGQTMSQAGTLLFMAPEMVTEYDYDISIDVYSFAVLLIEMFTDGDLLHFYKLAPALAMHKAVTGWRPNLDSITKELPDLTKLIEKCWAQTPSDRPTFNDILADLNDLCADMDGISSRRSSDFRLSGD</sequence>
<evidence type="ECO:0000256" key="7">
    <source>
        <dbReference type="SAM" id="MobiDB-lite"/>
    </source>
</evidence>
<dbReference type="PROSITE" id="PS50011">
    <property type="entry name" value="PROTEIN_KINASE_DOM"/>
    <property type="match status" value="1"/>
</dbReference>
<dbReference type="PROSITE" id="PS00107">
    <property type="entry name" value="PROTEIN_KINASE_ATP"/>
    <property type="match status" value="1"/>
</dbReference>
<evidence type="ECO:0000256" key="4">
    <source>
        <dbReference type="ARBA" id="ARBA00022777"/>
    </source>
</evidence>
<dbReference type="PANTHER" id="PTHR44329:SF288">
    <property type="entry name" value="MITOGEN-ACTIVATED PROTEIN KINASE KINASE KINASE 20"/>
    <property type="match status" value="1"/>
</dbReference>
<dbReference type="AlphaFoldDB" id="A0A9W6ZAD8"/>
<evidence type="ECO:0000256" key="2">
    <source>
        <dbReference type="ARBA" id="ARBA00022679"/>
    </source>
</evidence>
<evidence type="ECO:0000256" key="6">
    <source>
        <dbReference type="PROSITE-ProRule" id="PRU10141"/>
    </source>
</evidence>
<keyword evidence="4" id="KW-0418">Kinase</keyword>
<dbReference type="OrthoDB" id="339325at2759"/>
<dbReference type="InterPro" id="IPR001245">
    <property type="entry name" value="Ser-Thr/Tyr_kinase_cat_dom"/>
</dbReference>
<accession>A0A9W6ZAD8</accession>
<feature type="compositionally biased region" description="Low complexity" evidence="7">
    <location>
        <begin position="217"/>
        <end position="229"/>
    </location>
</feature>
<name>A0A9W6ZAD8_9STRA</name>
<keyword evidence="1" id="KW-0723">Serine/threonine-protein kinase</keyword>